<dbReference type="AlphaFoldDB" id="A0A0C3F3R4"/>
<dbReference type="Proteomes" id="UP000054166">
    <property type="component" value="Unassembled WGS sequence"/>
</dbReference>
<protein>
    <submittedName>
        <fullName evidence="2">Uncharacterized protein</fullName>
    </submittedName>
</protein>
<evidence type="ECO:0000313" key="3">
    <source>
        <dbReference type="Proteomes" id="UP000054166"/>
    </source>
</evidence>
<dbReference type="InParanoid" id="A0A0C3F3R4"/>
<reference evidence="3" key="2">
    <citation type="submission" date="2015-01" db="EMBL/GenBank/DDBJ databases">
        <title>Evolutionary Origins and Diversification of the Mycorrhizal Mutualists.</title>
        <authorList>
            <consortium name="DOE Joint Genome Institute"/>
            <consortium name="Mycorrhizal Genomics Consortium"/>
            <person name="Kohler A."/>
            <person name="Kuo A."/>
            <person name="Nagy L.G."/>
            <person name="Floudas D."/>
            <person name="Copeland A."/>
            <person name="Barry K.W."/>
            <person name="Cichocki N."/>
            <person name="Veneault-Fourrey C."/>
            <person name="LaButti K."/>
            <person name="Lindquist E.A."/>
            <person name="Lipzen A."/>
            <person name="Lundell T."/>
            <person name="Morin E."/>
            <person name="Murat C."/>
            <person name="Riley R."/>
            <person name="Ohm R."/>
            <person name="Sun H."/>
            <person name="Tunlid A."/>
            <person name="Henrissat B."/>
            <person name="Grigoriev I.V."/>
            <person name="Hibbett D.S."/>
            <person name="Martin F."/>
        </authorList>
    </citation>
    <scope>NUCLEOTIDE SEQUENCE [LARGE SCALE GENOMIC DNA]</scope>
    <source>
        <strain evidence="3">F 1598</strain>
    </source>
</reference>
<dbReference type="EMBL" id="KN833057">
    <property type="protein sequence ID" value="KIM74664.1"/>
    <property type="molecule type" value="Genomic_DNA"/>
</dbReference>
<name>A0A0C3F3R4_PILCF</name>
<gene>
    <name evidence="2" type="ORF">PILCRDRAFT_827992</name>
</gene>
<accession>A0A0C3F3R4</accession>
<sequence length="56" mass="6558">MLTPENLLLCRASIPRRNRTQYKRQNHSEKELGSEVWPHSEKSRHSPRDGRGFPAC</sequence>
<feature type="compositionally biased region" description="Basic residues" evidence="1">
    <location>
        <begin position="14"/>
        <end position="25"/>
    </location>
</feature>
<proteinExistence type="predicted"/>
<keyword evidence="3" id="KW-1185">Reference proteome</keyword>
<evidence type="ECO:0000256" key="1">
    <source>
        <dbReference type="SAM" id="MobiDB-lite"/>
    </source>
</evidence>
<feature type="non-terminal residue" evidence="2">
    <location>
        <position position="56"/>
    </location>
</feature>
<feature type="region of interest" description="Disordered" evidence="1">
    <location>
        <begin position="14"/>
        <end position="56"/>
    </location>
</feature>
<feature type="compositionally biased region" description="Basic and acidic residues" evidence="1">
    <location>
        <begin position="26"/>
        <end position="56"/>
    </location>
</feature>
<organism evidence="2 3">
    <name type="scientific">Piloderma croceum (strain F 1598)</name>
    <dbReference type="NCBI Taxonomy" id="765440"/>
    <lineage>
        <taxon>Eukaryota</taxon>
        <taxon>Fungi</taxon>
        <taxon>Dikarya</taxon>
        <taxon>Basidiomycota</taxon>
        <taxon>Agaricomycotina</taxon>
        <taxon>Agaricomycetes</taxon>
        <taxon>Agaricomycetidae</taxon>
        <taxon>Atheliales</taxon>
        <taxon>Atheliaceae</taxon>
        <taxon>Piloderma</taxon>
    </lineage>
</organism>
<evidence type="ECO:0000313" key="2">
    <source>
        <dbReference type="EMBL" id="KIM74664.1"/>
    </source>
</evidence>
<dbReference type="HOGENOM" id="CLU_3019980_0_0_1"/>
<reference evidence="2 3" key="1">
    <citation type="submission" date="2014-04" db="EMBL/GenBank/DDBJ databases">
        <authorList>
            <consortium name="DOE Joint Genome Institute"/>
            <person name="Kuo A."/>
            <person name="Tarkka M."/>
            <person name="Buscot F."/>
            <person name="Kohler A."/>
            <person name="Nagy L.G."/>
            <person name="Floudas D."/>
            <person name="Copeland A."/>
            <person name="Barry K.W."/>
            <person name="Cichocki N."/>
            <person name="Veneault-Fourrey C."/>
            <person name="LaButti K."/>
            <person name="Lindquist E.A."/>
            <person name="Lipzen A."/>
            <person name="Lundell T."/>
            <person name="Morin E."/>
            <person name="Murat C."/>
            <person name="Sun H."/>
            <person name="Tunlid A."/>
            <person name="Henrissat B."/>
            <person name="Grigoriev I.V."/>
            <person name="Hibbett D.S."/>
            <person name="Martin F."/>
            <person name="Nordberg H.P."/>
            <person name="Cantor M.N."/>
            <person name="Hua S.X."/>
        </authorList>
    </citation>
    <scope>NUCLEOTIDE SEQUENCE [LARGE SCALE GENOMIC DNA]</scope>
    <source>
        <strain evidence="2 3">F 1598</strain>
    </source>
</reference>